<name>A0A6L5G248_9ACTN</name>
<evidence type="ECO:0000313" key="3">
    <source>
        <dbReference type="Proteomes" id="UP000477750"/>
    </source>
</evidence>
<gene>
    <name evidence="2" type="ORF">GFD30_01270</name>
</gene>
<evidence type="ECO:0000313" key="2">
    <source>
        <dbReference type="EMBL" id="MQM24214.1"/>
    </source>
</evidence>
<dbReference type="RefSeq" id="WP_153023394.1">
    <property type="nucleotide sequence ID" value="NZ_WIAO01000001.1"/>
</dbReference>
<keyword evidence="3" id="KW-1185">Reference proteome</keyword>
<comment type="caution">
    <text evidence="2">The sequence shown here is derived from an EMBL/GenBank/DDBJ whole genome shotgun (WGS) entry which is preliminary data.</text>
</comment>
<accession>A0A6L5G248</accession>
<proteinExistence type="predicted"/>
<sequence>MPHATRARIAALTAGCALLAGCSSGAPPGEDAPTPHGYVEGAEETAEAQLRLVMADTETGAVHMLDPVTEETVEVAQFEGAQAMDTDGRFVYIGGASSTEVLDSGVWTVDHGDHVHYYRTEPRTVGGIDGSGFAPIGDPAVTVLNSAAHVIALDRESLEAGEAGASDELDAEAVLPYGRRLLAVDGGAVRVLGRDGSLESELDATCAEPQGQTVTRRGAVFGCRDGAVLITGDDELTAETIPYPGAGVDGGFHHRPGTAAPAARSETGGILVLDIKERRWTEIPVQGVVAVTATGEDSPVLVLTDDGVLRSYDPASGAELARLALMTITDGGTPAIQVDTARAYVNDPAGAAVYEIDYRDDLRLARTFEVDFRPDLMVETGW</sequence>
<feature type="chain" id="PRO_5026878698" description="ABC transporter" evidence="1">
    <location>
        <begin position="26"/>
        <end position="382"/>
    </location>
</feature>
<reference evidence="2 3" key="1">
    <citation type="submission" date="2019-10" db="EMBL/GenBank/DDBJ databases">
        <title>Glycomyces albidus sp. nov., a novel actinomycete isolated from rhizosphere soil of wheat (Triticum aestivum L.).</title>
        <authorList>
            <person name="Qian L."/>
        </authorList>
    </citation>
    <scope>NUCLEOTIDE SEQUENCE [LARGE SCALE GENOMIC DNA]</scope>
    <source>
        <strain evidence="2 3">NEAU-7082</strain>
    </source>
</reference>
<dbReference type="SUPFAM" id="SSF50969">
    <property type="entry name" value="YVTN repeat-like/Quinoprotein amine dehydrogenase"/>
    <property type="match status" value="1"/>
</dbReference>
<evidence type="ECO:0008006" key="4">
    <source>
        <dbReference type="Google" id="ProtNLM"/>
    </source>
</evidence>
<dbReference type="PROSITE" id="PS51257">
    <property type="entry name" value="PROKAR_LIPOPROTEIN"/>
    <property type="match status" value="1"/>
</dbReference>
<protein>
    <recommendedName>
        <fullName evidence="4">ABC transporter</fullName>
    </recommendedName>
</protein>
<evidence type="ECO:0000256" key="1">
    <source>
        <dbReference type="SAM" id="SignalP"/>
    </source>
</evidence>
<dbReference type="EMBL" id="WIAO01000001">
    <property type="protein sequence ID" value="MQM24214.1"/>
    <property type="molecule type" value="Genomic_DNA"/>
</dbReference>
<keyword evidence="1" id="KW-0732">Signal</keyword>
<organism evidence="2 3">
    <name type="scientific">Glycomyces albidus</name>
    <dbReference type="NCBI Taxonomy" id="2656774"/>
    <lineage>
        <taxon>Bacteria</taxon>
        <taxon>Bacillati</taxon>
        <taxon>Actinomycetota</taxon>
        <taxon>Actinomycetes</taxon>
        <taxon>Glycomycetales</taxon>
        <taxon>Glycomycetaceae</taxon>
        <taxon>Glycomyces</taxon>
    </lineage>
</organism>
<dbReference type="InterPro" id="IPR011044">
    <property type="entry name" value="Quino_amine_DH_bsu"/>
</dbReference>
<dbReference type="Proteomes" id="UP000477750">
    <property type="component" value="Unassembled WGS sequence"/>
</dbReference>
<dbReference type="AlphaFoldDB" id="A0A6L5G248"/>
<feature type="signal peptide" evidence="1">
    <location>
        <begin position="1"/>
        <end position="25"/>
    </location>
</feature>